<keyword evidence="1" id="KW-0138">CF(0)</keyword>
<evidence type="ECO:0000313" key="2">
    <source>
        <dbReference type="EMBL" id="MBU5490169.1"/>
    </source>
</evidence>
<organism evidence="2 3">
    <name type="scientific">Butyricicoccus intestinisimiae</name>
    <dbReference type="NCBI Taxonomy" id="2841509"/>
    <lineage>
        <taxon>Bacteria</taxon>
        <taxon>Bacillati</taxon>
        <taxon>Bacillota</taxon>
        <taxon>Clostridia</taxon>
        <taxon>Eubacteriales</taxon>
        <taxon>Butyricicoccaceae</taxon>
        <taxon>Butyricicoccus</taxon>
    </lineage>
</organism>
<protein>
    <recommendedName>
        <fullName evidence="1">ATP synthase subunit a</fullName>
    </recommendedName>
    <alternativeName>
        <fullName evidence="1">ATP synthase F0 sector subunit a</fullName>
    </alternativeName>
    <alternativeName>
        <fullName evidence="1">F-ATPase subunit 6</fullName>
    </alternativeName>
</protein>
<keyword evidence="1" id="KW-0472">Membrane</keyword>
<comment type="subcellular location">
    <subcellularLocation>
        <location evidence="1">Cell membrane</location>
        <topology evidence="1">Multi-pass membrane protein</topology>
    </subcellularLocation>
</comment>
<dbReference type="EMBL" id="JAHLQI010000002">
    <property type="protein sequence ID" value="MBU5490169.1"/>
    <property type="molecule type" value="Genomic_DNA"/>
</dbReference>
<gene>
    <name evidence="1" type="primary">atpB</name>
    <name evidence="2" type="ORF">KQI75_05965</name>
</gene>
<dbReference type="InterPro" id="IPR000568">
    <property type="entry name" value="ATP_synth_F0_asu"/>
</dbReference>
<keyword evidence="1" id="KW-0813">Transport</keyword>
<dbReference type="Proteomes" id="UP000783588">
    <property type="component" value="Unassembled WGS sequence"/>
</dbReference>
<keyword evidence="1" id="KW-1133">Transmembrane helix</keyword>
<feature type="transmembrane region" description="Helical" evidence="1">
    <location>
        <begin position="25"/>
        <end position="43"/>
    </location>
</feature>
<sequence>MEVSITGAKIYYVIPGINYPITQTVVNAWIAMVVIVGLCIWLTRGMQVHARTKRQVVAEMIVQMAQKLVRGNMGAKWDSFVPFIAAILSMSVVSSLMGLTGAYSPTNDLNTFLAWGILVFVLITYHKIKANGFGGYLKGFTEPIFVMTPMNIISEIATPVSMSLRHFANICSGYVIGLLLYAALGAVSQMIFFWLPGSLGTIPFLQVGIPAVLNVYFSVFSGCVQPYIFCMLTMQFVAQAAGTEE</sequence>
<evidence type="ECO:0000313" key="3">
    <source>
        <dbReference type="Proteomes" id="UP000783588"/>
    </source>
</evidence>
<keyword evidence="3" id="KW-1185">Reference proteome</keyword>
<feature type="transmembrane region" description="Helical" evidence="1">
    <location>
        <begin position="171"/>
        <end position="195"/>
    </location>
</feature>
<feature type="transmembrane region" description="Helical" evidence="1">
    <location>
        <begin position="80"/>
        <end position="103"/>
    </location>
</feature>
<dbReference type="Pfam" id="PF00119">
    <property type="entry name" value="ATP-synt_A"/>
    <property type="match status" value="1"/>
</dbReference>
<keyword evidence="1" id="KW-0375">Hydrogen ion transport</keyword>
<dbReference type="HAMAP" id="MF_01393">
    <property type="entry name" value="ATP_synth_a_bact"/>
    <property type="match status" value="1"/>
</dbReference>
<reference evidence="2 3" key="1">
    <citation type="submission" date="2021-06" db="EMBL/GenBank/DDBJ databases">
        <authorList>
            <person name="Sun Q."/>
            <person name="Li D."/>
        </authorList>
    </citation>
    <scope>NUCLEOTIDE SEQUENCE [LARGE SCALE GENOMIC DNA]</scope>
    <source>
        <strain evidence="2 3">MSJd-7</strain>
    </source>
</reference>
<comment type="similarity">
    <text evidence="1">Belongs to the ATPase A chain family.</text>
</comment>
<dbReference type="PANTHER" id="PTHR42823">
    <property type="entry name" value="ATP SYNTHASE SUBUNIT A, CHLOROPLASTIC"/>
    <property type="match status" value="1"/>
</dbReference>
<evidence type="ECO:0000256" key="1">
    <source>
        <dbReference type="HAMAP-Rule" id="MF_01393"/>
    </source>
</evidence>
<feature type="transmembrane region" description="Helical" evidence="1">
    <location>
        <begin position="109"/>
        <end position="128"/>
    </location>
</feature>
<comment type="caution">
    <text evidence="2">The sequence shown here is derived from an EMBL/GenBank/DDBJ whole genome shotgun (WGS) entry which is preliminary data.</text>
</comment>
<dbReference type="PANTHER" id="PTHR42823:SF3">
    <property type="entry name" value="ATP SYNTHASE SUBUNIT A, CHLOROPLASTIC"/>
    <property type="match status" value="1"/>
</dbReference>
<comment type="function">
    <text evidence="1">Key component of the proton channel; it plays a direct role in the translocation of protons across the membrane.</text>
</comment>
<keyword evidence="1" id="KW-1003">Cell membrane</keyword>
<dbReference type="InterPro" id="IPR045082">
    <property type="entry name" value="ATP_syn_F0_a_bact/chloroplast"/>
</dbReference>
<keyword evidence="1" id="KW-0066">ATP synthesis</keyword>
<name>A0ABS6ER45_9FIRM</name>
<keyword evidence="1" id="KW-0812">Transmembrane</keyword>
<proteinExistence type="inferred from homology"/>
<keyword evidence="1" id="KW-0406">Ion transport</keyword>
<accession>A0ABS6ER45</accession>
<dbReference type="RefSeq" id="WP_216469811.1">
    <property type="nucleotide sequence ID" value="NZ_JAHLQI010000002.1"/>
</dbReference>